<reference evidence="2 3" key="1">
    <citation type="submission" date="2022-10" db="EMBL/GenBank/DDBJ databases">
        <title>The complete genomes of actinobacterial strains from the NBC collection.</title>
        <authorList>
            <person name="Joergensen T.S."/>
            <person name="Alvarez Arevalo M."/>
            <person name="Sterndorff E.B."/>
            <person name="Faurdal D."/>
            <person name="Vuksanovic O."/>
            <person name="Mourched A.-S."/>
            <person name="Charusanti P."/>
            <person name="Shaw S."/>
            <person name="Blin K."/>
            <person name="Weber T."/>
        </authorList>
    </citation>
    <scope>NUCLEOTIDE SEQUENCE [LARGE SCALE GENOMIC DNA]</scope>
    <source>
        <strain evidence="2 3">NBC_00123</strain>
    </source>
</reference>
<evidence type="ECO:0000313" key="2">
    <source>
        <dbReference type="EMBL" id="WTR68714.1"/>
    </source>
</evidence>
<dbReference type="Proteomes" id="UP001622594">
    <property type="component" value="Chromosome"/>
</dbReference>
<organism evidence="2 3">
    <name type="scientific">Streptomyces zaomyceticus</name>
    <dbReference type="NCBI Taxonomy" id="68286"/>
    <lineage>
        <taxon>Bacteria</taxon>
        <taxon>Bacillati</taxon>
        <taxon>Actinomycetota</taxon>
        <taxon>Actinomycetes</taxon>
        <taxon>Kitasatosporales</taxon>
        <taxon>Streptomycetaceae</taxon>
        <taxon>Streptomyces</taxon>
    </lineage>
</organism>
<feature type="transmembrane region" description="Helical" evidence="1">
    <location>
        <begin position="47"/>
        <end position="64"/>
    </location>
</feature>
<proteinExistence type="predicted"/>
<evidence type="ECO:0008006" key="4">
    <source>
        <dbReference type="Google" id="ProtNLM"/>
    </source>
</evidence>
<dbReference type="EMBL" id="CP108188">
    <property type="protein sequence ID" value="WTR68714.1"/>
    <property type="molecule type" value="Genomic_DNA"/>
</dbReference>
<sequence length="89" mass="9192">MITADALTALLGAAVVLALLVIRTAVQELREPGSARREWACLRNRRAVVLGTATVLVLGAVGWAFTGPAAVPWAALAGLLATRISTSGR</sequence>
<evidence type="ECO:0000256" key="1">
    <source>
        <dbReference type="SAM" id="Phobius"/>
    </source>
</evidence>
<gene>
    <name evidence="2" type="ORF">OG814_05225</name>
</gene>
<name>A0ABZ1L2I6_9ACTN</name>
<accession>A0ABZ1L2I6</accession>
<keyword evidence="1" id="KW-0812">Transmembrane</keyword>
<dbReference type="RefSeq" id="WP_406333564.1">
    <property type="nucleotide sequence ID" value="NZ_CP108188.1"/>
</dbReference>
<evidence type="ECO:0000313" key="3">
    <source>
        <dbReference type="Proteomes" id="UP001622594"/>
    </source>
</evidence>
<feature type="transmembrane region" description="Helical" evidence="1">
    <location>
        <begin position="6"/>
        <end position="26"/>
    </location>
</feature>
<protein>
    <recommendedName>
        <fullName evidence="4">DUF3325 domain-containing protein</fullName>
    </recommendedName>
</protein>
<keyword evidence="3" id="KW-1185">Reference proteome</keyword>
<keyword evidence="1" id="KW-0472">Membrane</keyword>
<keyword evidence="1" id="KW-1133">Transmembrane helix</keyword>